<evidence type="ECO:0000313" key="4">
    <source>
        <dbReference type="Proteomes" id="UP001281003"/>
    </source>
</evidence>
<dbReference type="AlphaFoldDB" id="A0AAE0PNR9"/>
<evidence type="ECO:0000256" key="1">
    <source>
        <dbReference type="SAM" id="MobiDB-lite"/>
    </source>
</evidence>
<keyword evidence="4" id="KW-1185">Reference proteome</keyword>
<organism evidence="3 4">
    <name type="scientific">Sordaria brevicollis</name>
    <dbReference type="NCBI Taxonomy" id="83679"/>
    <lineage>
        <taxon>Eukaryota</taxon>
        <taxon>Fungi</taxon>
        <taxon>Dikarya</taxon>
        <taxon>Ascomycota</taxon>
        <taxon>Pezizomycotina</taxon>
        <taxon>Sordariomycetes</taxon>
        <taxon>Sordariomycetidae</taxon>
        <taxon>Sordariales</taxon>
        <taxon>Sordariaceae</taxon>
        <taxon>Sordaria</taxon>
    </lineage>
</organism>
<dbReference type="EMBL" id="JAUTDP010000001">
    <property type="protein sequence ID" value="KAK3403411.1"/>
    <property type="molecule type" value="Genomic_DNA"/>
</dbReference>
<protein>
    <recommendedName>
        <fullName evidence="2">BZIP domain-containing protein</fullName>
    </recommendedName>
</protein>
<sequence length="487" mass="54115">MSSSNPSAHPYALPDLTEVKLSVEDDWTKVKDRKEKKRIQNRVAQRTYRNRMKARIGELQQKLEYHERNKGTSTNGDSPNGDGANGQDTNRSPSVQLPTPTYTTDNSPSPRPDEESVMFEDIHWHNYHDPHALHADATQLFDLLPVTTPSNTPPSGVFSARHSSITDSGYTSTAVQEYLRLRMESFDNQHHPAGLQAHNYDLGLSARSGDSLLVHDTPDIDPLLFSSDGLDMSVGYAKEDDEGHLSNWRHQSTETINPDRVAVSPAVPLDLSNSRKSKTCDLTIITKPSKISHKAPPHTASLPTKRPTLDERVESVMERVETAGFDSFDSLATLYYNAKFGDSSSLAVEQRLSRNRRLPKLFADVFSAAQDWGPWEQRPLFDEVLRMSESMLIGEARGVHSTLHASIGGLARSAKDEQTAKSAIPGLKRLMESNLPNLWAQMTALATENRAVRQRDRSNTVLATILVLQCSGQIPKESLMALLDACL</sequence>
<comment type="caution">
    <text evidence="3">The sequence shown here is derived from an EMBL/GenBank/DDBJ whole genome shotgun (WGS) entry which is preliminary data.</text>
</comment>
<evidence type="ECO:0000313" key="3">
    <source>
        <dbReference type="EMBL" id="KAK3403411.1"/>
    </source>
</evidence>
<dbReference type="SUPFAM" id="SSF57959">
    <property type="entry name" value="Leucine zipper domain"/>
    <property type="match status" value="1"/>
</dbReference>
<dbReference type="Proteomes" id="UP001281003">
    <property type="component" value="Unassembled WGS sequence"/>
</dbReference>
<dbReference type="PANTHER" id="PTHR39607">
    <property type="entry name" value="XANTHOCILLIN BIOSYNTHESIS CLUSTER TRANSCRIPTION FACTOR XANC-RELATED"/>
    <property type="match status" value="1"/>
</dbReference>
<feature type="compositionally biased region" description="Basic and acidic residues" evidence="1">
    <location>
        <begin position="61"/>
        <end position="70"/>
    </location>
</feature>
<feature type="compositionally biased region" description="Polar residues" evidence="1">
    <location>
        <begin position="86"/>
        <end position="108"/>
    </location>
</feature>
<evidence type="ECO:0000259" key="2">
    <source>
        <dbReference type="PROSITE" id="PS00036"/>
    </source>
</evidence>
<feature type="domain" description="BZIP" evidence="2">
    <location>
        <begin position="36"/>
        <end position="51"/>
    </location>
</feature>
<name>A0AAE0PNR9_SORBR</name>
<dbReference type="GO" id="GO:0003700">
    <property type="term" value="F:DNA-binding transcription factor activity"/>
    <property type="evidence" value="ECO:0007669"/>
    <property type="project" value="InterPro"/>
</dbReference>
<reference evidence="3" key="1">
    <citation type="journal article" date="2023" name="Mol. Phylogenet. Evol.">
        <title>Genome-scale phylogeny and comparative genomics of the fungal order Sordariales.</title>
        <authorList>
            <person name="Hensen N."/>
            <person name="Bonometti L."/>
            <person name="Westerberg I."/>
            <person name="Brannstrom I.O."/>
            <person name="Guillou S."/>
            <person name="Cros-Aarteil S."/>
            <person name="Calhoun S."/>
            <person name="Haridas S."/>
            <person name="Kuo A."/>
            <person name="Mondo S."/>
            <person name="Pangilinan J."/>
            <person name="Riley R."/>
            <person name="LaButti K."/>
            <person name="Andreopoulos B."/>
            <person name="Lipzen A."/>
            <person name="Chen C."/>
            <person name="Yan M."/>
            <person name="Daum C."/>
            <person name="Ng V."/>
            <person name="Clum A."/>
            <person name="Steindorff A."/>
            <person name="Ohm R.A."/>
            <person name="Martin F."/>
            <person name="Silar P."/>
            <person name="Natvig D.O."/>
            <person name="Lalanne C."/>
            <person name="Gautier V."/>
            <person name="Ament-Velasquez S.L."/>
            <person name="Kruys A."/>
            <person name="Hutchinson M.I."/>
            <person name="Powell A.J."/>
            <person name="Barry K."/>
            <person name="Miller A.N."/>
            <person name="Grigoriev I.V."/>
            <person name="Debuchy R."/>
            <person name="Gladieux P."/>
            <person name="Hiltunen Thoren M."/>
            <person name="Johannesson H."/>
        </authorList>
    </citation>
    <scope>NUCLEOTIDE SEQUENCE</scope>
    <source>
        <strain evidence="3">FGSC 1904</strain>
    </source>
</reference>
<dbReference type="Gene3D" id="1.20.5.170">
    <property type="match status" value="1"/>
</dbReference>
<reference evidence="3" key="2">
    <citation type="submission" date="2023-07" db="EMBL/GenBank/DDBJ databases">
        <authorList>
            <consortium name="Lawrence Berkeley National Laboratory"/>
            <person name="Haridas S."/>
            <person name="Hensen N."/>
            <person name="Bonometti L."/>
            <person name="Westerberg I."/>
            <person name="Brannstrom I.O."/>
            <person name="Guillou S."/>
            <person name="Cros-Aarteil S."/>
            <person name="Calhoun S."/>
            <person name="Kuo A."/>
            <person name="Mondo S."/>
            <person name="Pangilinan J."/>
            <person name="Riley R."/>
            <person name="LaButti K."/>
            <person name="Andreopoulos B."/>
            <person name="Lipzen A."/>
            <person name="Chen C."/>
            <person name="Yanf M."/>
            <person name="Daum C."/>
            <person name="Ng V."/>
            <person name="Clum A."/>
            <person name="Steindorff A."/>
            <person name="Ohm R."/>
            <person name="Martin F."/>
            <person name="Silar P."/>
            <person name="Natvig D."/>
            <person name="Lalanne C."/>
            <person name="Gautier V."/>
            <person name="Ament-velasquez S.L."/>
            <person name="Kruys A."/>
            <person name="Hutchinson M.I."/>
            <person name="Powell A.J."/>
            <person name="Barry K."/>
            <person name="Miller A.N."/>
            <person name="Grigoriev I.V."/>
            <person name="Debuchy R."/>
            <person name="Gladieux P."/>
            <person name="Thoren M.H."/>
            <person name="Johannesson H."/>
        </authorList>
    </citation>
    <scope>NUCLEOTIDE SEQUENCE</scope>
    <source>
        <strain evidence="3">FGSC 1904</strain>
    </source>
</reference>
<gene>
    <name evidence="3" type="ORF">B0T20DRAFT_26059</name>
</gene>
<accession>A0AAE0PNR9</accession>
<dbReference type="InterPro" id="IPR004827">
    <property type="entry name" value="bZIP"/>
</dbReference>
<dbReference type="PANTHER" id="PTHR39607:SF1">
    <property type="entry name" value="B-ZIP TRANSCRIPTION FACTOR (EUROFUNG)"/>
    <property type="match status" value="1"/>
</dbReference>
<dbReference type="InterPro" id="IPR052635">
    <property type="entry name" value="Sec_Metab_Biosynth_Reg"/>
</dbReference>
<dbReference type="CDD" id="cd14688">
    <property type="entry name" value="bZIP_YAP"/>
    <property type="match status" value="1"/>
</dbReference>
<dbReference type="PROSITE" id="PS00036">
    <property type="entry name" value="BZIP_BASIC"/>
    <property type="match status" value="1"/>
</dbReference>
<dbReference type="InterPro" id="IPR046347">
    <property type="entry name" value="bZIP_sf"/>
</dbReference>
<feature type="region of interest" description="Disordered" evidence="1">
    <location>
        <begin position="32"/>
        <end position="115"/>
    </location>
</feature>
<proteinExistence type="predicted"/>